<dbReference type="AlphaFoldDB" id="A0A846YSP7"/>
<evidence type="ECO:0000313" key="3">
    <source>
        <dbReference type="EMBL" id="NKY60504.1"/>
    </source>
</evidence>
<feature type="domain" description="ChsH2 C-terminal OB-fold" evidence="1">
    <location>
        <begin position="56"/>
        <end position="120"/>
    </location>
</feature>
<dbReference type="EMBL" id="JAAXOT010000023">
    <property type="protein sequence ID" value="NKY60504.1"/>
    <property type="molecule type" value="Genomic_DNA"/>
</dbReference>
<keyword evidence="4" id="KW-1185">Reference proteome</keyword>
<evidence type="ECO:0000313" key="4">
    <source>
        <dbReference type="Proteomes" id="UP000570678"/>
    </source>
</evidence>
<organism evidence="3 4">
    <name type="scientific">Nocardia flavorosea</name>
    <dbReference type="NCBI Taxonomy" id="53429"/>
    <lineage>
        <taxon>Bacteria</taxon>
        <taxon>Bacillati</taxon>
        <taxon>Actinomycetota</taxon>
        <taxon>Actinomycetes</taxon>
        <taxon>Mycobacteriales</taxon>
        <taxon>Nocardiaceae</taxon>
        <taxon>Nocardia</taxon>
    </lineage>
</organism>
<dbReference type="InterPro" id="IPR002878">
    <property type="entry name" value="ChsH2_C"/>
</dbReference>
<evidence type="ECO:0000259" key="2">
    <source>
        <dbReference type="Pfam" id="PF12172"/>
    </source>
</evidence>
<accession>A0A846YSP7</accession>
<comment type="caution">
    <text evidence="3">The sequence shown here is derived from an EMBL/GenBank/DDBJ whole genome shotgun (WGS) entry which is preliminary data.</text>
</comment>
<dbReference type="InterPro" id="IPR012340">
    <property type="entry name" value="NA-bd_OB-fold"/>
</dbReference>
<sequence>MFEAYPGIRLDQVNVPYYAALLERRLVAGHCDECGAWHTPLRSRCPACWSTACAPREVSGRGHVHVLTLLHQGPPGVPYSPPWPLAAVELAEQPGLRIATTLAETPPQQQRVGQPVELTWIERDGAPWPAFRAVAG</sequence>
<dbReference type="Pfam" id="PF01796">
    <property type="entry name" value="OB_ChsH2_C"/>
    <property type="match status" value="1"/>
</dbReference>
<dbReference type="PANTHER" id="PTHR34075:SF5">
    <property type="entry name" value="BLR3430 PROTEIN"/>
    <property type="match status" value="1"/>
</dbReference>
<reference evidence="3 4" key="1">
    <citation type="submission" date="2020-04" db="EMBL/GenBank/DDBJ databases">
        <title>MicrobeNet Type strains.</title>
        <authorList>
            <person name="Nicholson A.C."/>
        </authorList>
    </citation>
    <scope>NUCLEOTIDE SEQUENCE [LARGE SCALE GENOMIC DNA]</scope>
    <source>
        <strain evidence="3 4">JCM 3332</strain>
    </source>
</reference>
<dbReference type="Proteomes" id="UP000570678">
    <property type="component" value="Unassembled WGS sequence"/>
</dbReference>
<feature type="domain" description="ChsH2 rubredoxin-like zinc ribbon" evidence="2">
    <location>
        <begin position="20"/>
        <end position="52"/>
    </location>
</feature>
<dbReference type="SUPFAM" id="SSF50249">
    <property type="entry name" value="Nucleic acid-binding proteins"/>
    <property type="match status" value="1"/>
</dbReference>
<dbReference type="InterPro" id="IPR052513">
    <property type="entry name" value="Thioester_dehydratase-like"/>
</dbReference>
<proteinExistence type="predicted"/>
<protein>
    <recommendedName>
        <fullName evidence="5">OB-fold protein</fullName>
    </recommendedName>
</protein>
<dbReference type="Pfam" id="PF12172">
    <property type="entry name" value="zf-ChsH2"/>
    <property type="match status" value="1"/>
</dbReference>
<gene>
    <name evidence="3" type="ORF">HGA15_31065</name>
</gene>
<dbReference type="InterPro" id="IPR022002">
    <property type="entry name" value="ChsH2_Znr"/>
</dbReference>
<evidence type="ECO:0008006" key="5">
    <source>
        <dbReference type="Google" id="ProtNLM"/>
    </source>
</evidence>
<dbReference type="Gene3D" id="6.10.30.10">
    <property type="match status" value="1"/>
</dbReference>
<evidence type="ECO:0000259" key="1">
    <source>
        <dbReference type="Pfam" id="PF01796"/>
    </source>
</evidence>
<name>A0A846YSP7_9NOCA</name>
<dbReference type="PANTHER" id="PTHR34075">
    <property type="entry name" value="BLR3430 PROTEIN"/>
    <property type="match status" value="1"/>
</dbReference>